<organism evidence="2 3">
    <name type="scientific">Streptomyces ficellus</name>
    <dbReference type="NCBI Taxonomy" id="1977088"/>
    <lineage>
        <taxon>Bacteria</taxon>
        <taxon>Bacillati</taxon>
        <taxon>Actinomycetota</taxon>
        <taxon>Actinomycetes</taxon>
        <taxon>Kitasatosporales</taxon>
        <taxon>Streptomycetaceae</taxon>
        <taxon>Streptomyces</taxon>
    </lineage>
</organism>
<feature type="compositionally biased region" description="Low complexity" evidence="1">
    <location>
        <begin position="49"/>
        <end position="65"/>
    </location>
</feature>
<keyword evidence="3" id="KW-1185">Reference proteome</keyword>
<dbReference type="EMBL" id="CP034279">
    <property type="protein sequence ID" value="QGV80999.1"/>
    <property type="molecule type" value="Genomic_DNA"/>
</dbReference>
<dbReference type="OrthoDB" id="4333831at2"/>
<evidence type="ECO:0000313" key="2">
    <source>
        <dbReference type="EMBL" id="QGV80999.1"/>
    </source>
</evidence>
<feature type="region of interest" description="Disordered" evidence="1">
    <location>
        <begin position="29"/>
        <end position="66"/>
    </location>
</feature>
<evidence type="ECO:0000256" key="1">
    <source>
        <dbReference type="SAM" id="MobiDB-lite"/>
    </source>
</evidence>
<protein>
    <submittedName>
        <fullName evidence="2">Uncharacterized protein</fullName>
    </submittedName>
</protein>
<dbReference type="KEGG" id="sfic:EIZ62_24230"/>
<sequence length="138" mass="13952">MPARLHLISTSTTIATITRAPVTHALRRQHTNTASPTTAADGPVSTTCASEAGSPSPSGTSGPSARPIRAYIVPASVAAYAISRVGSRPRQISAMPNTSRICASAPHTGRSSAGTNSDSGVRSSACHSGSSARTEPMP</sequence>
<feature type="region of interest" description="Disordered" evidence="1">
    <location>
        <begin position="87"/>
        <end position="138"/>
    </location>
</feature>
<proteinExistence type="predicted"/>
<feature type="compositionally biased region" description="Polar residues" evidence="1">
    <location>
        <begin position="31"/>
        <end position="48"/>
    </location>
</feature>
<gene>
    <name evidence="2" type="ORF">EIZ62_24230</name>
</gene>
<reference evidence="2 3" key="1">
    <citation type="submission" date="2018-12" db="EMBL/GenBank/DDBJ databases">
        <title>Complete genome sequence of Streptomyces ficellus NRRL8067, the producer of ficellomycin, feldamycin and nojirimycin.</title>
        <authorList>
            <person name="Zhang H."/>
            <person name="Yue R."/>
            <person name="Liu Y."/>
            <person name="Li M."/>
            <person name="Mu H."/>
            <person name="Zhang J."/>
        </authorList>
    </citation>
    <scope>NUCLEOTIDE SEQUENCE [LARGE SCALE GENOMIC DNA]</scope>
    <source>
        <strain evidence="2 3">NRRL 8067</strain>
    </source>
</reference>
<feature type="compositionally biased region" description="Polar residues" evidence="1">
    <location>
        <begin position="109"/>
        <end position="138"/>
    </location>
</feature>
<evidence type="ECO:0000313" key="3">
    <source>
        <dbReference type="Proteomes" id="UP000422572"/>
    </source>
</evidence>
<name>A0A6I6FNX5_9ACTN</name>
<dbReference type="Proteomes" id="UP000422572">
    <property type="component" value="Chromosome"/>
</dbReference>
<accession>A0A6I6FNX5</accession>
<dbReference type="AlphaFoldDB" id="A0A6I6FNX5"/>